<gene>
    <name evidence="1" type="ORF">LCGC14_1965100</name>
</gene>
<comment type="caution">
    <text evidence="1">The sequence shown here is derived from an EMBL/GenBank/DDBJ whole genome shotgun (WGS) entry which is preliminary data.</text>
</comment>
<reference evidence="1" key="1">
    <citation type="journal article" date="2015" name="Nature">
        <title>Complex archaea that bridge the gap between prokaryotes and eukaryotes.</title>
        <authorList>
            <person name="Spang A."/>
            <person name="Saw J.H."/>
            <person name="Jorgensen S.L."/>
            <person name="Zaremba-Niedzwiedzka K."/>
            <person name="Martijn J."/>
            <person name="Lind A.E."/>
            <person name="van Eijk R."/>
            <person name="Schleper C."/>
            <person name="Guy L."/>
            <person name="Ettema T.J."/>
        </authorList>
    </citation>
    <scope>NUCLEOTIDE SEQUENCE</scope>
</reference>
<dbReference type="AlphaFoldDB" id="A0A0F9IAG4"/>
<accession>A0A0F9IAG4</accession>
<evidence type="ECO:0000313" key="1">
    <source>
        <dbReference type="EMBL" id="KKL84402.1"/>
    </source>
</evidence>
<sequence length="198" mass="20112">MMNGIFNFSSPSIPYGPSTETVESGGGAATPVAEDFSTFLQNVLAGGGGGQGVGRSPVEQTSGIMQALNELIAGPDVRGQQSAIQQVIQQDTERQTADLRERFTSGGGSQGTPSAVAEALFRSETTPRIATAVGDLDLRANQQRIQALMSFLQLLGGFAGRGVPQARTDVLVKPGPFDFITGGVEAGASIAGAAGGGG</sequence>
<protein>
    <submittedName>
        <fullName evidence="1">Uncharacterized protein</fullName>
    </submittedName>
</protein>
<dbReference type="EMBL" id="LAZR01021705">
    <property type="protein sequence ID" value="KKL84402.1"/>
    <property type="molecule type" value="Genomic_DNA"/>
</dbReference>
<organism evidence="1">
    <name type="scientific">marine sediment metagenome</name>
    <dbReference type="NCBI Taxonomy" id="412755"/>
    <lineage>
        <taxon>unclassified sequences</taxon>
        <taxon>metagenomes</taxon>
        <taxon>ecological metagenomes</taxon>
    </lineage>
</organism>
<proteinExistence type="predicted"/>
<name>A0A0F9IAG4_9ZZZZ</name>